<gene>
    <name evidence="1" type="ORF">H9853_07550</name>
</gene>
<evidence type="ECO:0000313" key="1">
    <source>
        <dbReference type="EMBL" id="HIX54864.1"/>
    </source>
</evidence>
<dbReference type="InterPro" id="IPR020018">
    <property type="entry name" value="Motility-assoc_lipoprot_GldH"/>
</dbReference>
<dbReference type="EMBL" id="DXEZ01000212">
    <property type="protein sequence ID" value="HIX54864.1"/>
    <property type="molecule type" value="Genomic_DNA"/>
</dbReference>
<sequence length="163" mass="18534">MKGNTLVFFQVIIVCVLSLSLGCSDTRQYSNHQSIPGRTWHKNDTIWFEVPHDSTIATGTKGTVQFYLRHGAEYAFEDIQIKVLEEKNGILKDEVRAFRIPLVNKEGLWLGKSKGLLYENINVLWEGFEQLDSGNYRIGVLPDMPNQQILSHISNVGIKITNK</sequence>
<dbReference type="PROSITE" id="PS51257">
    <property type="entry name" value="PROKAR_LIPOPROTEIN"/>
    <property type="match status" value="1"/>
</dbReference>
<comment type="caution">
    <text evidence="1">The sequence shown here is derived from an EMBL/GenBank/DDBJ whole genome shotgun (WGS) entry which is preliminary data.</text>
</comment>
<name>A0A9D2AZG3_9SPHI</name>
<dbReference type="AlphaFoldDB" id="A0A9D2AZG3"/>
<evidence type="ECO:0000313" key="2">
    <source>
        <dbReference type="Proteomes" id="UP000824156"/>
    </source>
</evidence>
<proteinExistence type="predicted"/>
<dbReference type="Proteomes" id="UP000824156">
    <property type="component" value="Unassembled WGS sequence"/>
</dbReference>
<keyword evidence="1" id="KW-0449">Lipoprotein</keyword>
<reference evidence="1" key="1">
    <citation type="journal article" date="2021" name="PeerJ">
        <title>Extensive microbial diversity within the chicken gut microbiome revealed by metagenomics and culture.</title>
        <authorList>
            <person name="Gilroy R."/>
            <person name="Ravi A."/>
            <person name="Getino M."/>
            <person name="Pursley I."/>
            <person name="Horton D.L."/>
            <person name="Alikhan N.F."/>
            <person name="Baker D."/>
            <person name="Gharbi K."/>
            <person name="Hall N."/>
            <person name="Watson M."/>
            <person name="Adriaenssens E.M."/>
            <person name="Foster-Nyarko E."/>
            <person name="Jarju S."/>
            <person name="Secka A."/>
            <person name="Antonio M."/>
            <person name="Oren A."/>
            <person name="Chaudhuri R.R."/>
            <person name="La Ragione R."/>
            <person name="Hildebrand F."/>
            <person name="Pallen M.J."/>
        </authorList>
    </citation>
    <scope>NUCLEOTIDE SEQUENCE</scope>
    <source>
        <strain evidence="1">1719</strain>
    </source>
</reference>
<accession>A0A9D2AZG3</accession>
<organism evidence="1 2">
    <name type="scientific">Candidatus Sphingobacterium stercoripullorum</name>
    <dbReference type="NCBI Taxonomy" id="2838759"/>
    <lineage>
        <taxon>Bacteria</taxon>
        <taxon>Pseudomonadati</taxon>
        <taxon>Bacteroidota</taxon>
        <taxon>Sphingobacteriia</taxon>
        <taxon>Sphingobacteriales</taxon>
        <taxon>Sphingobacteriaceae</taxon>
        <taxon>Sphingobacterium</taxon>
    </lineage>
</organism>
<reference evidence="1" key="2">
    <citation type="submission" date="2021-04" db="EMBL/GenBank/DDBJ databases">
        <authorList>
            <person name="Gilroy R."/>
        </authorList>
    </citation>
    <scope>NUCLEOTIDE SEQUENCE</scope>
    <source>
        <strain evidence="1">1719</strain>
    </source>
</reference>
<protein>
    <submittedName>
        <fullName evidence="1">Gliding motility lipoprotein GldH</fullName>
    </submittedName>
</protein>
<dbReference type="Pfam" id="PF14109">
    <property type="entry name" value="GldH_lipo"/>
    <property type="match status" value="1"/>
</dbReference>